<dbReference type="RefSeq" id="WP_189928677.1">
    <property type="nucleotide sequence ID" value="NZ_BMSI01000029.1"/>
</dbReference>
<protein>
    <recommendedName>
        <fullName evidence="4">Lipoprotein</fullName>
    </recommendedName>
</protein>
<organism evidence="2 3">
    <name type="scientific">Streptomyces asoensis</name>
    <dbReference type="NCBI Taxonomy" id="249586"/>
    <lineage>
        <taxon>Bacteria</taxon>
        <taxon>Bacillati</taxon>
        <taxon>Actinomycetota</taxon>
        <taxon>Actinomycetes</taxon>
        <taxon>Kitasatosporales</taxon>
        <taxon>Streptomycetaceae</taxon>
        <taxon>Streptomyces</taxon>
    </lineage>
</organism>
<feature type="region of interest" description="Disordered" evidence="1">
    <location>
        <begin position="1"/>
        <end position="30"/>
    </location>
</feature>
<gene>
    <name evidence="2" type="ORF">Saso_42530</name>
</gene>
<sequence length="70" mass="7265">MPTRPTNPDRPLCPSPSRSRSRRGGNGRAGGRLRLIAAALTAVAALTLTACHDGQGLRDEGPSGSSTLKR</sequence>
<dbReference type="Proteomes" id="UP000649259">
    <property type="component" value="Unassembled WGS sequence"/>
</dbReference>
<dbReference type="GeneID" id="91472108"/>
<comment type="caution">
    <text evidence="2">The sequence shown here is derived from an EMBL/GenBank/DDBJ whole genome shotgun (WGS) entry which is preliminary data.</text>
</comment>
<dbReference type="EMBL" id="BNEB01000003">
    <property type="protein sequence ID" value="GHI62603.1"/>
    <property type="molecule type" value="Genomic_DNA"/>
</dbReference>
<evidence type="ECO:0000313" key="2">
    <source>
        <dbReference type="EMBL" id="GHI62603.1"/>
    </source>
</evidence>
<evidence type="ECO:0008006" key="4">
    <source>
        <dbReference type="Google" id="ProtNLM"/>
    </source>
</evidence>
<accession>A0ABQ3S3B5</accession>
<name>A0ABQ3S3B5_9ACTN</name>
<reference evidence="3" key="1">
    <citation type="submission" date="2023-07" db="EMBL/GenBank/DDBJ databases">
        <title>Whole genome shotgun sequence of Streptomyces cacaoi subsp. asoensis NBRC 13813.</title>
        <authorList>
            <person name="Komaki H."/>
            <person name="Tamura T."/>
        </authorList>
    </citation>
    <scope>NUCLEOTIDE SEQUENCE [LARGE SCALE GENOMIC DNA]</scope>
    <source>
        <strain evidence="3">NBRC 13813</strain>
    </source>
</reference>
<proteinExistence type="predicted"/>
<keyword evidence="3" id="KW-1185">Reference proteome</keyword>
<evidence type="ECO:0000256" key="1">
    <source>
        <dbReference type="SAM" id="MobiDB-lite"/>
    </source>
</evidence>
<evidence type="ECO:0000313" key="3">
    <source>
        <dbReference type="Proteomes" id="UP000649259"/>
    </source>
</evidence>